<accession>A0ABD3Y2W3</accession>
<name>A0ABD3Y2W3_SINWO</name>
<proteinExistence type="predicted"/>
<dbReference type="EMBL" id="JBJQND010000001">
    <property type="protein sequence ID" value="KAL3891895.1"/>
    <property type="molecule type" value="Genomic_DNA"/>
</dbReference>
<dbReference type="Pfam" id="PF07002">
    <property type="entry name" value="Copine"/>
    <property type="match status" value="3"/>
</dbReference>
<gene>
    <name evidence="2" type="ORF">ACJMK2_004137</name>
</gene>
<dbReference type="InterPro" id="IPR010734">
    <property type="entry name" value="Copine_C"/>
</dbReference>
<comment type="caution">
    <text evidence="2">The sequence shown here is derived from an EMBL/GenBank/DDBJ whole genome shotgun (WGS) entry which is preliminary data.</text>
</comment>
<dbReference type="AlphaFoldDB" id="A0ABD3Y2W3"/>
<dbReference type="InterPro" id="IPR036465">
    <property type="entry name" value="vWFA_dom_sf"/>
</dbReference>
<dbReference type="SUPFAM" id="SSF53300">
    <property type="entry name" value="vWA-like"/>
    <property type="match status" value="3"/>
</dbReference>
<protein>
    <recommendedName>
        <fullName evidence="1">VWFA domain-containing protein</fullName>
    </recommendedName>
</protein>
<feature type="domain" description="VWFA" evidence="1">
    <location>
        <begin position="72"/>
        <end position="262"/>
    </location>
</feature>
<dbReference type="InterPro" id="IPR052079">
    <property type="entry name" value="E3_ligase/Copine_domain"/>
</dbReference>
<keyword evidence="3" id="KW-1185">Reference proteome</keyword>
<feature type="domain" description="VWFA" evidence="1">
    <location>
        <begin position="605"/>
        <end position="788"/>
    </location>
</feature>
<feature type="domain" description="VWFA" evidence="1">
    <location>
        <begin position="335"/>
        <end position="521"/>
    </location>
</feature>
<dbReference type="SMART" id="SM00327">
    <property type="entry name" value="VWA"/>
    <property type="match status" value="3"/>
</dbReference>
<organism evidence="2 3">
    <name type="scientific">Sinanodonta woodiana</name>
    <name type="common">Chinese pond mussel</name>
    <name type="synonym">Anodonta woodiana</name>
    <dbReference type="NCBI Taxonomy" id="1069815"/>
    <lineage>
        <taxon>Eukaryota</taxon>
        <taxon>Metazoa</taxon>
        <taxon>Spiralia</taxon>
        <taxon>Lophotrochozoa</taxon>
        <taxon>Mollusca</taxon>
        <taxon>Bivalvia</taxon>
        <taxon>Autobranchia</taxon>
        <taxon>Heteroconchia</taxon>
        <taxon>Palaeoheterodonta</taxon>
        <taxon>Unionida</taxon>
        <taxon>Unionoidea</taxon>
        <taxon>Unionidae</taxon>
        <taxon>Unioninae</taxon>
        <taxon>Sinanodonta</taxon>
    </lineage>
</organism>
<sequence length="824" mass="93480">MKVWFVQITEYFAYFYFRNMSLCREPSDLFHGPNEKQVKTTVSSTKYFKAIADNFNNLNDVSNAIRDAGVKHCGLIFGIDYTISNRMQGQKTFGGRSLHDISGQQMNPYQQVICILGETLEVLDEDRKIPAFGFGDVKTKDKDIFPLKEGIFCDGFNEVLDYYNKITPTVQLSGPTNFVPLIKEAINIVKRTKKYHILVIVADGQVTNEKINQDVIVEASQYPLSIVVIGVGDGPWDEMKVFDDGLPERQFDNFQFVNFYETVTGAHNPYAALALNALMEIPEQYKFIQDHDLLRKEDEHPNVREGRDNKFYVIRDNFTTLHDVSEAMIKAGVHDSELIFGIDYTSSNTKLGTSTFNGLSLHDTSGPDLNPYQQVICILGETFEALDNDGRIPAFCLGDTLFPLKPEGSCSGFNEVLDIYNRVTKEKKLSGTLNFVPVIEESVKIVKETRRYHILVIITGGMIDPEKLKPTQDAIVEASKWPLSIVVIGVGDGPWETMMKFDDGLPNRTFDNFQFVDFHETMAGAKNPYAAFALRALMEIPEQYRLIKDHELFTDLKNRESHVYHDADGELNARERREKRFYVIRDNYKTLHDVTKAMADADINDCELIFGIDYTISNKTQGQNTFRGLSLHDTSGQGFNPYQQVICILGETFETLDSDGLIPAFCFSDTLFPLKSEGPCKGFNDVLDRYNQVTKEREPSGSADFVPLIEQAVKIVKETKKYHILVIITDGKIVNMTTTIDAIVEASKWPLSIVVIGVGDGPWDDMMKLDDELPEREFDNFQFVDYHKVLKDASNTYAALALGALMEIPEQYQMIKNHELLRKN</sequence>
<dbReference type="InterPro" id="IPR002035">
    <property type="entry name" value="VWF_A"/>
</dbReference>
<evidence type="ECO:0000313" key="2">
    <source>
        <dbReference type="EMBL" id="KAL3891895.1"/>
    </source>
</evidence>
<dbReference type="PANTHER" id="PTHR45751">
    <property type="entry name" value="COPINE FAMILY PROTEIN 1"/>
    <property type="match status" value="1"/>
</dbReference>
<evidence type="ECO:0000313" key="3">
    <source>
        <dbReference type="Proteomes" id="UP001634394"/>
    </source>
</evidence>
<dbReference type="PANTHER" id="PTHR45751:SF11">
    <property type="entry name" value="COPINE FAMILY PROTEIN 2"/>
    <property type="match status" value="1"/>
</dbReference>
<dbReference type="Proteomes" id="UP001634394">
    <property type="component" value="Unassembled WGS sequence"/>
</dbReference>
<evidence type="ECO:0000259" key="1">
    <source>
        <dbReference type="SMART" id="SM00327"/>
    </source>
</evidence>
<dbReference type="Gene3D" id="3.40.50.410">
    <property type="entry name" value="von Willebrand factor, type A domain"/>
    <property type="match status" value="1"/>
</dbReference>
<reference evidence="2 3" key="1">
    <citation type="submission" date="2024-11" db="EMBL/GenBank/DDBJ databases">
        <title>Chromosome-level genome assembly of the freshwater bivalve Anodonta woodiana.</title>
        <authorList>
            <person name="Chen X."/>
        </authorList>
    </citation>
    <scope>NUCLEOTIDE SEQUENCE [LARGE SCALE GENOMIC DNA]</scope>
    <source>
        <strain evidence="2">MN2024</strain>
        <tissue evidence="2">Gills</tissue>
    </source>
</reference>